<evidence type="ECO:0000313" key="3">
    <source>
        <dbReference type="Proteomes" id="UP000037460"/>
    </source>
</evidence>
<feature type="region of interest" description="Disordered" evidence="1">
    <location>
        <begin position="217"/>
        <end position="244"/>
    </location>
</feature>
<evidence type="ECO:0000313" key="2">
    <source>
        <dbReference type="EMBL" id="KOO30602.1"/>
    </source>
</evidence>
<dbReference type="AlphaFoldDB" id="A0A0M0JWC2"/>
<comment type="caution">
    <text evidence="2">The sequence shown here is derived from an EMBL/GenBank/DDBJ whole genome shotgun (WGS) entry which is preliminary data.</text>
</comment>
<keyword evidence="3" id="KW-1185">Reference proteome</keyword>
<feature type="compositionally biased region" description="Low complexity" evidence="1">
    <location>
        <begin position="225"/>
        <end position="234"/>
    </location>
</feature>
<feature type="compositionally biased region" description="Basic and acidic residues" evidence="1">
    <location>
        <begin position="265"/>
        <end position="276"/>
    </location>
</feature>
<proteinExistence type="predicted"/>
<evidence type="ECO:0000256" key="1">
    <source>
        <dbReference type="SAM" id="MobiDB-lite"/>
    </source>
</evidence>
<dbReference type="Proteomes" id="UP000037460">
    <property type="component" value="Unassembled WGS sequence"/>
</dbReference>
<protein>
    <submittedName>
        <fullName evidence="2">Uncharacterized protein</fullName>
    </submittedName>
</protein>
<reference evidence="3" key="1">
    <citation type="journal article" date="2015" name="PLoS Genet.">
        <title>Genome Sequence and Transcriptome Analyses of Chrysochromulina tobin: Metabolic Tools for Enhanced Algal Fitness in the Prominent Order Prymnesiales (Haptophyceae).</title>
        <authorList>
            <person name="Hovde B.T."/>
            <person name="Deodato C.R."/>
            <person name="Hunsperger H.M."/>
            <person name="Ryken S.A."/>
            <person name="Yost W."/>
            <person name="Jha R.K."/>
            <person name="Patterson J."/>
            <person name="Monnat R.J. Jr."/>
            <person name="Barlow S.B."/>
            <person name="Starkenburg S.R."/>
            <person name="Cattolico R.A."/>
        </authorList>
    </citation>
    <scope>NUCLEOTIDE SEQUENCE</scope>
    <source>
        <strain evidence="3">CCMP291</strain>
    </source>
</reference>
<feature type="region of interest" description="Disordered" evidence="1">
    <location>
        <begin position="261"/>
        <end position="290"/>
    </location>
</feature>
<organism evidence="2 3">
    <name type="scientific">Chrysochromulina tobinii</name>
    <dbReference type="NCBI Taxonomy" id="1460289"/>
    <lineage>
        <taxon>Eukaryota</taxon>
        <taxon>Haptista</taxon>
        <taxon>Haptophyta</taxon>
        <taxon>Prymnesiophyceae</taxon>
        <taxon>Prymnesiales</taxon>
        <taxon>Chrysochromulinaceae</taxon>
        <taxon>Chrysochromulina</taxon>
    </lineage>
</organism>
<name>A0A0M0JWC2_9EUKA</name>
<sequence length="290" mass="31814">MGELLSGKDVDGRGVDLRTFRTSWDDVDYLWYHCRIRIDANFTLVEIALERDHCDVVMLLTYEPEPDPAAAPPPLHRAISTFVAPRQGEVNLADAVRDAAFATLSVRPPSDTLAGLPQLHLTHRQTFLLAREAVELPLEGRQAVCGSITEDIYTQEGIDDAVACRGAASSPGSIPVPLVDETLAPLPVLFPPITAPADSISMERLMGSYLDLYRTTPIGPPGRTPQPITITRQRIPPPSDEVLDASPADAYYSAVWQRRVSAAAEPREPRDPERVRRAPSASHNNEAWQA</sequence>
<feature type="compositionally biased region" description="Polar residues" evidence="1">
    <location>
        <begin position="281"/>
        <end position="290"/>
    </location>
</feature>
<dbReference type="EMBL" id="JWZX01002196">
    <property type="protein sequence ID" value="KOO30602.1"/>
    <property type="molecule type" value="Genomic_DNA"/>
</dbReference>
<gene>
    <name evidence="2" type="ORF">Ctob_009862</name>
</gene>
<accession>A0A0M0JWC2</accession>